<feature type="region of interest" description="Disordered" evidence="1">
    <location>
        <begin position="1"/>
        <end position="25"/>
    </location>
</feature>
<comment type="caution">
    <text evidence="2">The sequence shown here is derived from an EMBL/GenBank/DDBJ whole genome shotgun (WGS) entry which is preliminary data.</text>
</comment>
<name>A0A139I4J2_9PEZI</name>
<accession>A0A139I4J2</accession>
<dbReference type="Proteomes" id="UP000073492">
    <property type="component" value="Unassembled WGS sequence"/>
</dbReference>
<organism evidence="2 3">
    <name type="scientific">Pseudocercospora musae</name>
    <dbReference type="NCBI Taxonomy" id="113226"/>
    <lineage>
        <taxon>Eukaryota</taxon>
        <taxon>Fungi</taxon>
        <taxon>Dikarya</taxon>
        <taxon>Ascomycota</taxon>
        <taxon>Pezizomycotina</taxon>
        <taxon>Dothideomycetes</taxon>
        <taxon>Dothideomycetidae</taxon>
        <taxon>Mycosphaerellales</taxon>
        <taxon>Mycosphaerellaceae</taxon>
        <taxon>Pseudocercospora</taxon>
    </lineage>
</organism>
<feature type="compositionally biased region" description="Basic and acidic residues" evidence="1">
    <location>
        <begin position="1"/>
        <end position="14"/>
    </location>
</feature>
<reference evidence="2 3" key="1">
    <citation type="submission" date="2015-07" db="EMBL/GenBank/DDBJ databases">
        <title>Comparative genomics of the Sigatoka disease complex on banana suggests a link between parallel evolutionary changes in Pseudocercospora fijiensis and Pseudocercospora eumusae and increased virulence on the banana host.</title>
        <authorList>
            <person name="Chang T.-C."/>
            <person name="Salvucci A."/>
            <person name="Crous P.W."/>
            <person name="Stergiopoulos I."/>
        </authorList>
    </citation>
    <scope>NUCLEOTIDE SEQUENCE [LARGE SCALE GENOMIC DNA]</scope>
    <source>
        <strain evidence="2 3">CBS 116634</strain>
    </source>
</reference>
<protein>
    <submittedName>
        <fullName evidence="2">Uncharacterized protein</fullName>
    </submittedName>
</protein>
<dbReference type="AlphaFoldDB" id="A0A139I4J2"/>
<evidence type="ECO:0000313" key="3">
    <source>
        <dbReference type="Proteomes" id="UP000073492"/>
    </source>
</evidence>
<proteinExistence type="predicted"/>
<evidence type="ECO:0000256" key="1">
    <source>
        <dbReference type="SAM" id="MobiDB-lite"/>
    </source>
</evidence>
<evidence type="ECO:0000313" key="2">
    <source>
        <dbReference type="EMBL" id="KXT09680.1"/>
    </source>
</evidence>
<keyword evidence="3" id="KW-1185">Reference proteome</keyword>
<sequence>MKSGKEVAERRGRVAGDACQDTFPARPNLPAPSYAGCEHTLIWPVSQNTSPTTADQTQTALRELSRSHIFDYATRFMNASFAIIVRQASLDETDPSLQY</sequence>
<dbReference type="EMBL" id="LFZO01000316">
    <property type="protein sequence ID" value="KXT09680.1"/>
    <property type="molecule type" value="Genomic_DNA"/>
</dbReference>
<gene>
    <name evidence="2" type="ORF">AC579_9986</name>
</gene>